<keyword evidence="4" id="KW-1133">Transmembrane helix</keyword>
<feature type="compositionally biased region" description="Pro residues" evidence="3">
    <location>
        <begin position="428"/>
        <end position="459"/>
    </location>
</feature>
<dbReference type="KEGG" id="cmos:111446349"/>
<dbReference type="RefSeq" id="XP_022940898.1">
    <property type="nucleotide sequence ID" value="XM_023085130.1"/>
</dbReference>
<reference evidence="8 9" key="1">
    <citation type="submission" date="2025-04" db="UniProtKB">
        <authorList>
            <consortium name="RefSeq"/>
        </authorList>
    </citation>
    <scope>IDENTIFICATION</scope>
    <source>
        <tissue evidence="8 9">Young leaves</tissue>
    </source>
</reference>
<evidence type="ECO:0000313" key="7">
    <source>
        <dbReference type="Proteomes" id="UP000504609"/>
    </source>
</evidence>
<feature type="transmembrane region" description="Helical" evidence="4">
    <location>
        <begin position="227"/>
        <end position="249"/>
    </location>
</feature>
<dbReference type="PANTHER" id="PTHR23213:SF269">
    <property type="entry name" value="FORMIN-LIKE PROTEIN 5"/>
    <property type="match status" value="1"/>
</dbReference>
<accession>A0A6J1FKW5</accession>
<evidence type="ECO:0000256" key="3">
    <source>
        <dbReference type="SAM" id="MobiDB-lite"/>
    </source>
</evidence>
<evidence type="ECO:0000313" key="8">
    <source>
        <dbReference type="RefSeq" id="XP_022940897.1"/>
    </source>
</evidence>
<evidence type="ECO:0000313" key="9">
    <source>
        <dbReference type="RefSeq" id="XP_022940898.1"/>
    </source>
</evidence>
<name>A0A6J1FKW5_CUCMO</name>
<protein>
    <recommendedName>
        <fullName evidence="2">Formin-like protein</fullName>
    </recommendedName>
</protein>
<dbReference type="InterPro" id="IPR027643">
    <property type="entry name" value="Formin-like_plant"/>
</dbReference>
<keyword evidence="7" id="KW-1185">Reference proteome</keyword>
<feature type="compositionally biased region" description="Pro residues" evidence="3">
    <location>
        <begin position="986"/>
        <end position="1101"/>
    </location>
</feature>
<dbReference type="SUPFAM" id="SSF101447">
    <property type="entry name" value="Formin homology 2 domain (FH2 domain)"/>
    <property type="match status" value="1"/>
</dbReference>
<feature type="region of interest" description="Disordered" evidence="3">
    <location>
        <begin position="166"/>
        <end position="223"/>
    </location>
</feature>
<feature type="compositionally biased region" description="Low complexity" evidence="3">
    <location>
        <begin position="417"/>
        <end position="427"/>
    </location>
</feature>
<keyword evidence="4" id="KW-0812">Transmembrane</keyword>
<dbReference type="GeneID" id="111446349"/>
<feature type="compositionally biased region" description="Pro residues" evidence="3">
    <location>
        <begin position="481"/>
        <end position="501"/>
    </location>
</feature>
<feature type="region of interest" description="Disordered" evidence="3">
    <location>
        <begin position="364"/>
        <end position="515"/>
    </location>
</feature>
<comment type="similarity">
    <text evidence="1">Belongs to the formin-like family. Class-I subfamily.</text>
</comment>
<keyword evidence="4" id="KW-0472">Membrane</keyword>
<dbReference type="AlphaFoldDB" id="A0A6J1FKW5"/>
<proteinExistence type="inferred from homology"/>
<evidence type="ECO:0000256" key="5">
    <source>
        <dbReference type="SAM" id="SignalP"/>
    </source>
</evidence>
<feature type="compositionally biased region" description="Pro residues" evidence="3">
    <location>
        <begin position="945"/>
        <end position="978"/>
    </location>
</feature>
<evidence type="ECO:0000259" key="6">
    <source>
        <dbReference type="PROSITE" id="PS51444"/>
    </source>
</evidence>
<feature type="domain" description="FH2" evidence="6">
    <location>
        <begin position="509"/>
        <end position="941"/>
    </location>
</feature>
<dbReference type="GO" id="GO:0045010">
    <property type="term" value="P:actin nucleation"/>
    <property type="evidence" value="ECO:0007669"/>
    <property type="project" value="InterPro"/>
</dbReference>
<evidence type="ECO:0000256" key="1">
    <source>
        <dbReference type="ARBA" id="ARBA00025793"/>
    </source>
</evidence>
<gene>
    <name evidence="8 9" type="primary">LOC111446349</name>
</gene>
<dbReference type="Gene3D" id="1.20.58.2220">
    <property type="entry name" value="Formin, FH2 domain"/>
    <property type="match status" value="1"/>
</dbReference>
<dbReference type="SMART" id="SM00498">
    <property type="entry name" value="FH2"/>
    <property type="match status" value="1"/>
</dbReference>
<feature type="signal peptide" evidence="5">
    <location>
        <begin position="1"/>
        <end position="29"/>
    </location>
</feature>
<dbReference type="Pfam" id="PF02181">
    <property type="entry name" value="FH2"/>
    <property type="match status" value="1"/>
</dbReference>
<feature type="compositionally biased region" description="Pro residues" evidence="3">
    <location>
        <begin position="367"/>
        <end position="416"/>
    </location>
</feature>
<feature type="region of interest" description="Disordered" evidence="3">
    <location>
        <begin position="926"/>
        <end position="1135"/>
    </location>
</feature>
<keyword evidence="5" id="KW-0732">Signal</keyword>
<dbReference type="GO" id="GO:0051015">
    <property type="term" value="F:actin filament binding"/>
    <property type="evidence" value="ECO:0007669"/>
    <property type="project" value="InterPro"/>
</dbReference>
<evidence type="ECO:0000256" key="2">
    <source>
        <dbReference type="RuleBase" id="RU361260"/>
    </source>
</evidence>
<sequence>MTFQRLMGIAKRRCLVVFVILICASLATCFKDHEEEELILSQLADPITGDVNIEMAELLLVKCNLDFFQLNEDVDGTDSCSEEKPRSTDGINFECRTLAKEKTNRMLSSMHPQMKQALLDCVRKNFHVSGRDYNSEAWYTRYLESLLFMPGSFRRKLSSRWLRSAEEEPALAPESSDPVSPPRPKRKPFFPPDSGNSSRSSGDETPVRKASSTGGQKEKKSNHQQTVILAVVITATVTFIIVALLFLCYNKSVSRMKQNDENHERPLLSLSLSSSPKYSAFGNSIKEDALINQASNLNHHQRAPSLDGNLHIVSDGAHTSMQGHPAFGDAGIANNASFESTYMADGTTGLVPLPPGAVPVNSEIIPPLKPPPGRAIPLPPGRTVPLPPGKSVPLPPGKSVPLPPGRAAAPLPPEPPSSFKSPSSMSSSPPPPPPAPGAPPPGPPGNSGRPPGPPLPPASGPGNKAGPPPPPPPRGGGGSGPPRPPPPGAPKGVNPPRPPRPFGRDDEGMDESGVPKAKLKPFFWDKVLANPDDSMVWHQIKAGSFQFNEEMIETLFGYTPVDKNKSEGKKEASSQDPAHQFIQIIDSKKAQNLSILLRALNVTKEEVCDALHEGAELPAELLENLLRMAPTPEEELKLRLFSGELTQLGNAERFLKSLVDIPFAFKRLESLLFMGTLQEDITITKESFVNLEIACKELRSSRLFLKLLEAVLKTGNRMNDGTFRGGAQAFKLDTLLKLSDVKGKDGKTTLLHFVVQEIIRTEGIRAARNATGSHSSSSTTSNDLLDETPDDVEEHYRTLGLEVVSGLSGELQNVKKAATIDADALTGTVSKLGHALLKSRDFLNKDMQGLGEESQFHETLKSFLQNAEVAIMALLAEEKKIMEMVKSTGDYFHGNAGKDEGLRLFVIVRDFLVMIDKTCREIKDAQKKQMKVQKQAVSSDSNHPPSTPVPSDPPADLPPVPPADRPPVPPADLPPSTPVPSDLPSDRPPVPPADLPPSTPVPPVPPTDLPPSTPVPSAPPPPSTSVPSAPPPPSTPAPSAPPPPSTPAPSAPPPPSTPAPSAPPPPSTPVPSAAPPPSTPVPSAPPPPSTPVPAALPPVRPPDLRHTPSADLNQLIFPAITDRRISDSSSDEESP</sequence>
<evidence type="ECO:0000256" key="4">
    <source>
        <dbReference type="SAM" id="Phobius"/>
    </source>
</evidence>
<organism evidence="7 8">
    <name type="scientific">Cucurbita moschata</name>
    <name type="common">Winter crookneck squash</name>
    <name type="synonym">Cucurbita pepo var. moschata</name>
    <dbReference type="NCBI Taxonomy" id="3662"/>
    <lineage>
        <taxon>Eukaryota</taxon>
        <taxon>Viridiplantae</taxon>
        <taxon>Streptophyta</taxon>
        <taxon>Embryophyta</taxon>
        <taxon>Tracheophyta</taxon>
        <taxon>Spermatophyta</taxon>
        <taxon>Magnoliopsida</taxon>
        <taxon>eudicotyledons</taxon>
        <taxon>Gunneridae</taxon>
        <taxon>Pentapetalae</taxon>
        <taxon>rosids</taxon>
        <taxon>fabids</taxon>
        <taxon>Cucurbitales</taxon>
        <taxon>Cucurbitaceae</taxon>
        <taxon>Cucurbiteae</taxon>
        <taxon>Cucurbita</taxon>
    </lineage>
</organism>
<dbReference type="PANTHER" id="PTHR23213">
    <property type="entry name" value="FORMIN-RELATED"/>
    <property type="match status" value="1"/>
</dbReference>
<dbReference type="PROSITE" id="PS51444">
    <property type="entry name" value="FH2"/>
    <property type="match status" value="1"/>
</dbReference>
<feature type="chain" id="PRO_5044638538" description="Formin-like protein" evidence="5">
    <location>
        <begin position="30"/>
        <end position="1135"/>
    </location>
</feature>
<dbReference type="InterPro" id="IPR042201">
    <property type="entry name" value="FH2_Formin_sf"/>
</dbReference>
<dbReference type="Proteomes" id="UP000504609">
    <property type="component" value="Unplaced"/>
</dbReference>
<dbReference type="RefSeq" id="XP_022940897.1">
    <property type="nucleotide sequence ID" value="XM_023085129.1"/>
</dbReference>
<dbReference type="InterPro" id="IPR015425">
    <property type="entry name" value="FH2_Formin"/>
</dbReference>